<dbReference type="Gene3D" id="3.30.565.10">
    <property type="entry name" value="Histidine kinase-like ATPase, C-terminal domain"/>
    <property type="match status" value="1"/>
</dbReference>
<dbReference type="PANTHER" id="PTHR41523">
    <property type="entry name" value="TWO-COMPONENT SYSTEM SENSOR PROTEIN"/>
    <property type="match status" value="1"/>
</dbReference>
<keyword evidence="9" id="KW-0472">Membrane</keyword>
<dbReference type="SUPFAM" id="SSF55874">
    <property type="entry name" value="ATPase domain of HSP90 chaperone/DNA topoisomerase II/histidine kinase"/>
    <property type="match status" value="1"/>
</dbReference>
<dbReference type="GO" id="GO:0004673">
    <property type="term" value="F:protein histidine kinase activity"/>
    <property type="evidence" value="ECO:0007669"/>
    <property type="project" value="UniProtKB-EC"/>
</dbReference>
<dbReference type="EMBL" id="FNCE01000001">
    <property type="protein sequence ID" value="SDF49146.1"/>
    <property type="molecule type" value="Genomic_DNA"/>
</dbReference>
<keyword evidence="6 11" id="KW-0418">Kinase</keyword>
<dbReference type="InterPro" id="IPR003594">
    <property type="entry name" value="HATPase_dom"/>
</dbReference>
<dbReference type="Pfam" id="PF07568">
    <property type="entry name" value="HisKA_2"/>
    <property type="match status" value="1"/>
</dbReference>
<name>A0A1G7LID6_9PROT</name>
<keyword evidence="5" id="KW-0547">Nucleotide-binding</keyword>
<feature type="transmembrane region" description="Helical" evidence="9">
    <location>
        <begin position="14"/>
        <end position="38"/>
    </location>
</feature>
<evidence type="ECO:0000256" key="7">
    <source>
        <dbReference type="ARBA" id="ARBA00022840"/>
    </source>
</evidence>
<comment type="catalytic activity">
    <reaction evidence="1">
        <text>ATP + protein L-histidine = ADP + protein N-phospho-L-histidine.</text>
        <dbReference type="EC" id="2.7.13.3"/>
    </reaction>
</comment>
<dbReference type="GO" id="GO:0005524">
    <property type="term" value="F:ATP binding"/>
    <property type="evidence" value="ECO:0007669"/>
    <property type="project" value="UniProtKB-KW"/>
</dbReference>
<evidence type="ECO:0000256" key="6">
    <source>
        <dbReference type="ARBA" id="ARBA00022777"/>
    </source>
</evidence>
<keyword evidence="9" id="KW-1133">Transmembrane helix</keyword>
<accession>A0A1G7LID6</accession>
<dbReference type="InterPro" id="IPR036890">
    <property type="entry name" value="HATPase_C_sf"/>
</dbReference>
<protein>
    <recommendedName>
        <fullName evidence="2">histidine kinase</fullName>
        <ecNumber evidence="2">2.7.13.3</ecNumber>
    </recommendedName>
</protein>
<feature type="domain" description="Histidine kinase/HSP90-like ATPase" evidence="10">
    <location>
        <begin position="267"/>
        <end position="365"/>
    </location>
</feature>
<reference evidence="11 12" key="1">
    <citation type="submission" date="2016-10" db="EMBL/GenBank/DDBJ databases">
        <authorList>
            <person name="de Groot N.N."/>
        </authorList>
    </citation>
    <scope>NUCLEOTIDE SEQUENCE [LARGE SCALE GENOMIC DNA]</scope>
    <source>
        <strain evidence="11 12">DSM 25584</strain>
    </source>
</reference>
<evidence type="ECO:0000313" key="11">
    <source>
        <dbReference type="EMBL" id="SDF49146.1"/>
    </source>
</evidence>
<dbReference type="InterPro" id="IPR058544">
    <property type="entry name" value="ETR1_N"/>
</dbReference>
<keyword evidence="9" id="KW-0812">Transmembrane</keyword>
<dbReference type="PANTHER" id="PTHR41523:SF8">
    <property type="entry name" value="ETHYLENE RESPONSE SENSOR PROTEIN"/>
    <property type="match status" value="1"/>
</dbReference>
<evidence type="ECO:0000256" key="5">
    <source>
        <dbReference type="ARBA" id="ARBA00022741"/>
    </source>
</evidence>
<dbReference type="Pfam" id="PF25487">
    <property type="entry name" value="ETR1_N"/>
    <property type="match status" value="1"/>
</dbReference>
<evidence type="ECO:0000259" key="10">
    <source>
        <dbReference type="SMART" id="SM00387"/>
    </source>
</evidence>
<feature type="transmembrane region" description="Helical" evidence="9">
    <location>
        <begin position="50"/>
        <end position="73"/>
    </location>
</feature>
<organism evidence="11 12">
    <name type="scientific">Limimonas halophila</name>
    <dbReference type="NCBI Taxonomy" id="1082479"/>
    <lineage>
        <taxon>Bacteria</taxon>
        <taxon>Pseudomonadati</taxon>
        <taxon>Pseudomonadota</taxon>
        <taxon>Alphaproteobacteria</taxon>
        <taxon>Rhodospirillales</taxon>
        <taxon>Rhodovibrionaceae</taxon>
        <taxon>Limimonas</taxon>
    </lineage>
</organism>
<evidence type="ECO:0000256" key="3">
    <source>
        <dbReference type="ARBA" id="ARBA00022553"/>
    </source>
</evidence>
<keyword evidence="3" id="KW-0597">Phosphoprotein</keyword>
<dbReference type="EC" id="2.7.13.3" evidence="2"/>
<keyword evidence="4" id="KW-0808">Transferase</keyword>
<keyword evidence="12" id="KW-1185">Reference proteome</keyword>
<proteinExistence type="predicted"/>
<evidence type="ECO:0000256" key="4">
    <source>
        <dbReference type="ARBA" id="ARBA00022679"/>
    </source>
</evidence>
<dbReference type="Gene3D" id="3.30.450.20">
    <property type="entry name" value="PAS domain"/>
    <property type="match status" value="1"/>
</dbReference>
<keyword evidence="7" id="KW-0067">ATP-binding</keyword>
<evidence type="ECO:0000256" key="9">
    <source>
        <dbReference type="SAM" id="Phobius"/>
    </source>
</evidence>
<gene>
    <name evidence="11" type="ORF">SAMN05216241_101258</name>
</gene>
<dbReference type="STRING" id="1082479.SAMN05216241_101258"/>
<dbReference type="InterPro" id="IPR011495">
    <property type="entry name" value="Sig_transdc_His_kin_sub2_dim/P"/>
</dbReference>
<evidence type="ECO:0000256" key="2">
    <source>
        <dbReference type="ARBA" id="ARBA00012438"/>
    </source>
</evidence>
<dbReference type="SMART" id="SM00387">
    <property type="entry name" value="HATPase_c"/>
    <property type="match status" value="1"/>
</dbReference>
<dbReference type="Proteomes" id="UP000199415">
    <property type="component" value="Unassembled WGS sequence"/>
</dbReference>
<feature type="coiled-coil region" evidence="8">
    <location>
        <begin position="114"/>
        <end position="159"/>
    </location>
</feature>
<sequence length="367" mass="40676">MPHGMCFLWEPEILWLHAVSDALTGIAYYGIPVVLVVFASKRRDLAFRYLFILTGLFVLACGSTHFMGVWVLWNPDYAVEGLVKAGTAVVSLLSLAAMWQAMPHALAMPSPAELRAANTELEAEVTRRRQAEEELAALNRNLEMRVDERTTELRKANDQLRQQVAREKLLVQEIHHRVKNNLQIMSSILRLQEDQADADLAPHLATAQRRILAMSKIHEHLHVSDDTYSIDIGDTIKDTAENIQSIYDEDGKIDMETDIQPCTIGLDCANPLVLIANEAITNAFVHAFPDETGGSIRVDLHQTADGVVEFSVADTGVGIDPDRPRRKTASIGSMMIDALARQIGASHEVASDHGTRLTVRFSPETTP</sequence>
<evidence type="ECO:0000313" key="12">
    <source>
        <dbReference type="Proteomes" id="UP000199415"/>
    </source>
</evidence>
<evidence type="ECO:0000256" key="8">
    <source>
        <dbReference type="SAM" id="Coils"/>
    </source>
</evidence>
<dbReference type="AlphaFoldDB" id="A0A1G7LID6"/>
<dbReference type="Pfam" id="PF13581">
    <property type="entry name" value="HATPase_c_2"/>
    <property type="match status" value="1"/>
</dbReference>
<keyword evidence="8" id="KW-0175">Coiled coil</keyword>
<evidence type="ECO:0000256" key="1">
    <source>
        <dbReference type="ARBA" id="ARBA00000085"/>
    </source>
</evidence>